<dbReference type="GO" id="GO:0007265">
    <property type="term" value="P:Ras protein signal transduction"/>
    <property type="evidence" value="ECO:0007669"/>
    <property type="project" value="TreeGrafter"/>
</dbReference>
<dbReference type="Pfam" id="PF00617">
    <property type="entry name" value="RasGEF"/>
    <property type="match status" value="1"/>
</dbReference>
<feature type="compositionally biased region" description="Polar residues" evidence="5">
    <location>
        <begin position="287"/>
        <end position="315"/>
    </location>
</feature>
<dbReference type="STRING" id="139825.A0A401GRQ0"/>
<dbReference type="Gene3D" id="2.30.30.40">
    <property type="entry name" value="SH3 Domains"/>
    <property type="match status" value="1"/>
</dbReference>
<dbReference type="Gene3D" id="1.20.870.10">
    <property type="entry name" value="Son of sevenless (SoS) protein Chain: S domain 1"/>
    <property type="match status" value="1"/>
</dbReference>
<evidence type="ECO:0000256" key="3">
    <source>
        <dbReference type="PROSITE-ProRule" id="PRU00168"/>
    </source>
</evidence>
<evidence type="ECO:0000259" key="7">
    <source>
        <dbReference type="PROSITE" id="PS50009"/>
    </source>
</evidence>
<dbReference type="SUPFAM" id="SSF48366">
    <property type="entry name" value="Ras GEF"/>
    <property type="match status" value="1"/>
</dbReference>
<dbReference type="InterPro" id="IPR057827">
    <property type="entry name" value="WW_fungi"/>
</dbReference>
<dbReference type="OrthoDB" id="546434at2759"/>
<dbReference type="InterPro" id="IPR000651">
    <property type="entry name" value="Ras-like_Gua-exchang_fac_N"/>
</dbReference>
<dbReference type="CDD" id="cd00155">
    <property type="entry name" value="RasGEF"/>
    <property type="match status" value="1"/>
</dbReference>
<dbReference type="PROSITE" id="PS50212">
    <property type="entry name" value="RASGEF_NTER"/>
    <property type="match status" value="1"/>
</dbReference>
<dbReference type="InterPro" id="IPR036028">
    <property type="entry name" value="SH3-like_dom_sf"/>
</dbReference>
<feature type="domain" description="SH3" evidence="6">
    <location>
        <begin position="28"/>
        <end position="87"/>
    </location>
</feature>
<evidence type="ECO:0000313" key="10">
    <source>
        <dbReference type="Proteomes" id="UP000287166"/>
    </source>
</evidence>
<feature type="region of interest" description="Disordered" evidence="5">
    <location>
        <begin position="180"/>
        <end position="344"/>
    </location>
</feature>
<dbReference type="GO" id="GO:0005886">
    <property type="term" value="C:plasma membrane"/>
    <property type="evidence" value="ECO:0007669"/>
    <property type="project" value="TreeGrafter"/>
</dbReference>
<feature type="region of interest" description="Disordered" evidence="5">
    <location>
        <begin position="750"/>
        <end position="837"/>
    </location>
</feature>
<evidence type="ECO:0000256" key="5">
    <source>
        <dbReference type="SAM" id="MobiDB-lite"/>
    </source>
</evidence>
<dbReference type="InterPro" id="IPR001895">
    <property type="entry name" value="RASGEF_cat_dom"/>
</dbReference>
<feature type="compositionally biased region" description="Polar residues" evidence="5">
    <location>
        <begin position="750"/>
        <end position="768"/>
    </location>
</feature>
<dbReference type="InParanoid" id="A0A401GRQ0"/>
<evidence type="ECO:0000259" key="6">
    <source>
        <dbReference type="PROSITE" id="PS50002"/>
    </source>
</evidence>
<dbReference type="RefSeq" id="XP_027615799.1">
    <property type="nucleotide sequence ID" value="XM_027759998.1"/>
</dbReference>
<dbReference type="Proteomes" id="UP000287166">
    <property type="component" value="Unassembled WGS sequence"/>
</dbReference>
<dbReference type="PANTHER" id="PTHR23113">
    <property type="entry name" value="GUANINE NUCLEOTIDE EXCHANGE FACTOR"/>
    <property type="match status" value="1"/>
</dbReference>
<evidence type="ECO:0000259" key="8">
    <source>
        <dbReference type="PROSITE" id="PS50212"/>
    </source>
</evidence>
<evidence type="ECO:0000256" key="4">
    <source>
        <dbReference type="PROSITE-ProRule" id="PRU00192"/>
    </source>
</evidence>
<dbReference type="CDD" id="cd11883">
    <property type="entry name" value="SH3_Sdc25"/>
    <property type="match status" value="1"/>
</dbReference>
<dbReference type="PANTHER" id="PTHR23113:SF368">
    <property type="entry name" value="CELL DIVISION CONTROL PROTEIN 25"/>
    <property type="match status" value="1"/>
</dbReference>
<dbReference type="CDD" id="cd06224">
    <property type="entry name" value="REM"/>
    <property type="match status" value="1"/>
</dbReference>
<proteinExistence type="predicted"/>
<dbReference type="SMART" id="SM00229">
    <property type="entry name" value="RasGEFN"/>
    <property type="match status" value="1"/>
</dbReference>
<keyword evidence="2 3" id="KW-0344">Guanine-nucleotide releasing factor</keyword>
<evidence type="ECO:0000313" key="9">
    <source>
        <dbReference type="EMBL" id="GBE84886.1"/>
    </source>
</evidence>
<protein>
    <submittedName>
        <fullName evidence="9">Ras GEF</fullName>
    </submittedName>
</protein>
<feature type="domain" description="Ras-GEF" evidence="7">
    <location>
        <begin position="1038"/>
        <end position="1274"/>
    </location>
</feature>
<keyword evidence="10" id="KW-1185">Reference proteome</keyword>
<dbReference type="SMART" id="SM00326">
    <property type="entry name" value="SH3"/>
    <property type="match status" value="1"/>
</dbReference>
<dbReference type="PROSITE" id="PS50002">
    <property type="entry name" value="SH3"/>
    <property type="match status" value="1"/>
</dbReference>
<dbReference type="FunCoup" id="A0A401GRQ0">
    <property type="interactions" value="45"/>
</dbReference>
<dbReference type="InterPro" id="IPR008937">
    <property type="entry name" value="Ras-like_GEF"/>
</dbReference>
<gene>
    <name evidence="9" type="ORF">SCP_0700660</name>
</gene>
<dbReference type="InterPro" id="IPR023578">
    <property type="entry name" value="Ras_GEF_dom_sf"/>
</dbReference>
<accession>A0A401GRQ0</accession>
<dbReference type="GO" id="GO:0005085">
    <property type="term" value="F:guanyl-nucleotide exchange factor activity"/>
    <property type="evidence" value="ECO:0007669"/>
    <property type="project" value="UniProtKB-KW"/>
</dbReference>
<feature type="region of interest" description="Disordered" evidence="5">
    <location>
        <begin position="141"/>
        <end position="161"/>
    </location>
</feature>
<feature type="domain" description="N-terminal Ras-GEF" evidence="8">
    <location>
        <begin position="874"/>
        <end position="1005"/>
    </location>
</feature>
<dbReference type="Pfam" id="PF00018">
    <property type="entry name" value="SH3_1"/>
    <property type="match status" value="1"/>
</dbReference>
<comment type="caution">
    <text evidence="9">The sequence shown here is derived from an EMBL/GenBank/DDBJ whole genome shotgun (WGS) entry which is preliminary data.</text>
</comment>
<evidence type="ECO:0000256" key="2">
    <source>
        <dbReference type="ARBA" id="ARBA00022658"/>
    </source>
</evidence>
<dbReference type="FunFam" id="2.30.30.40:FF:000072">
    <property type="entry name" value="Unconventional Myosin IB"/>
    <property type="match status" value="1"/>
</dbReference>
<name>A0A401GRQ0_9APHY</name>
<dbReference type="SMART" id="SM00147">
    <property type="entry name" value="RasGEF"/>
    <property type="match status" value="1"/>
</dbReference>
<sequence length="1291" mass="143220">MISAAYGGRQTVLASTTEQQPAAEEQYISTFFCRALYDYQTSDASSLSFRKNDIIEVLTRLESGWWDGLLGDERGWFPSNYVTVISDQEAEAALNGSEFSTAQPALADESTVDMAHSMSQALSQSDRDGDWLHDEFEYSTQGHTANGHSNGNPTQPSDFWVPQVSQDGRIFYVNTQTGQHARDLPQEAEEDPDGDLAGLTAQPSSRAGTSTGMNAVNGTDPVSWTLPVSNAPPAYNDGTPNSQVNAGRMRSDSSLSRTRDRSNSAAGFSIHSDDSEVQPAWRDRSESSASAKNDANGLSLSNPSTGIQQPPNQLELTPPEQFARSLQQALTPPSPESPPELSNQVREATAAVMEYLQSVVAPRRTQQFRQIDERVLKVVTTVRNLLYVTATPSGHIPTHLYPRDGHDNKPTIGGQTLQTHLKAAHRKVAGTLSKLVLSALAMQYDPGVSTSDRPNRMEADVAELERAVVAFVVEVQYFQDQITVEQKHSKPITKRLYGVFSTANVGLGLPGAGTAASWKGFGYVPPGEGEELQLLNFTAESVLEMKSAVRFISERLGSIPTALKRSELDRDGCRRESQYIIAHLSSTLDVVGSLNVAHHVDIDGVRMELAQSPVQIQYMQTVERARLLVRTMEASVQSLYDDGASFLMAAQSGHAPHYSQNPSAYLDYLDALTAALMMNANVVIQSLDALLAVGFDQSNIGQGDYNTSIEWRRRRSCIKPTDDVSEEDIVGVGLALSKIGFRSVGPLSTTQTEQRTFYNASQPSETSLDSSDRSRSDDTGEPVTPTWHEPSESSTLVQYPPAGKPISSMDDDPVRFIDEDPASSTKSPPRTGGSKIIKVLGPETPQHYVDKMNADAKPWYLRPTYDQSEILVDPEGGVRAGTPSALVERLTAHELGDPTFNQNFLMTFKSFITIDELFDLLVQRFWIQAPPGLAPPELEEWTKLKQHVIRVRVLNTFKTMVTDDGILEKEDMYILTRMKEFASDEEVVNFAAARQLLILIERAQRGGDGPIKTTHVPLAPPAPIMPRNSKRIELLDIDPLELARQLTLMEAALYKKIRPMECLQRSRESKPGKNPDNITSMIQLANRMANWVAESVLSREDSKRRAAVVKHFISVADRCRAMQNFSTMTAIISGLNTPPIRRLKRTWEHVQARAMSQLRSCETTIDSAKNFNNYRSLLARITPPCVPFIGVYLTTLTFINDGAEDKLGGNMINFRKRQKAAEVIQDIKRWQSKPYNLQTLPLVVSYLEDSFRQYADGIDYGDQFWNLSLEREPREREDEKMARLLQESGFL</sequence>
<reference evidence="9 10" key="1">
    <citation type="journal article" date="2018" name="Sci. Rep.">
        <title>Genome sequence of the cauliflower mushroom Sparassis crispa (Hanabiratake) and its association with beneficial usage.</title>
        <authorList>
            <person name="Kiyama R."/>
            <person name="Furutani Y."/>
            <person name="Kawaguchi K."/>
            <person name="Nakanishi T."/>
        </authorList>
    </citation>
    <scope>NUCLEOTIDE SEQUENCE [LARGE SCALE GENOMIC DNA]</scope>
</reference>
<feature type="compositionally biased region" description="Polar residues" evidence="5">
    <location>
        <begin position="141"/>
        <end position="157"/>
    </location>
</feature>
<feature type="compositionally biased region" description="Polar residues" evidence="5">
    <location>
        <begin position="201"/>
        <end position="228"/>
    </location>
</feature>
<dbReference type="InterPro" id="IPR001452">
    <property type="entry name" value="SH3_domain"/>
</dbReference>
<dbReference type="GeneID" id="38781803"/>
<keyword evidence="1 4" id="KW-0728">SH3 domain</keyword>
<dbReference type="Pfam" id="PF00618">
    <property type="entry name" value="RasGEF_N"/>
    <property type="match status" value="1"/>
</dbReference>
<dbReference type="PRINTS" id="PR00452">
    <property type="entry name" value="SH3DOMAIN"/>
</dbReference>
<dbReference type="SUPFAM" id="SSF50044">
    <property type="entry name" value="SH3-domain"/>
    <property type="match status" value="1"/>
</dbReference>
<dbReference type="Gene3D" id="1.10.840.10">
    <property type="entry name" value="Ras guanine-nucleotide exchange factors catalytic domain"/>
    <property type="match status" value="1"/>
</dbReference>
<organism evidence="9 10">
    <name type="scientific">Sparassis crispa</name>
    <dbReference type="NCBI Taxonomy" id="139825"/>
    <lineage>
        <taxon>Eukaryota</taxon>
        <taxon>Fungi</taxon>
        <taxon>Dikarya</taxon>
        <taxon>Basidiomycota</taxon>
        <taxon>Agaricomycotina</taxon>
        <taxon>Agaricomycetes</taxon>
        <taxon>Polyporales</taxon>
        <taxon>Sparassidaceae</taxon>
        <taxon>Sparassis</taxon>
    </lineage>
</organism>
<dbReference type="EMBL" id="BFAD01000007">
    <property type="protein sequence ID" value="GBE84886.1"/>
    <property type="molecule type" value="Genomic_DNA"/>
</dbReference>
<dbReference type="Pfam" id="PF23518">
    <property type="entry name" value="WW_2"/>
    <property type="match status" value="1"/>
</dbReference>
<dbReference type="InterPro" id="IPR036964">
    <property type="entry name" value="RASGEF_cat_dom_sf"/>
</dbReference>
<dbReference type="PROSITE" id="PS50009">
    <property type="entry name" value="RASGEF_CAT"/>
    <property type="match status" value="1"/>
</dbReference>
<evidence type="ECO:0000256" key="1">
    <source>
        <dbReference type="ARBA" id="ARBA00022443"/>
    </source>
</evidence>